<dbReference type="OrthoDB" id="10356495at2759"/>
<evidence type="ECO:0000256" key="2">
    <source>
        <dbReference type="SAM" id="Phobius"/>
    </source>
</evidence>
<protein>
    <submittedName>
        <fullName evidence="4">Uncharacterized protein</fullName>
    </submittedName>
</protein>
<feature type="region of interest" description="Disordered" evidence="1">
    <location>
        <begin position="22"/>
        <end position="59"/>
    </location>
</feature>
<name>A0A5B0LYC3_PUCGR</name>
<sequence>MKPARFLLALSLLQGCHGTQLPNRGLSQADVPTTAQSAAESRAESELPFYLGDRSDSPARDSNHCRIVTCGQDGQKAQLKPQIARPGDFRLEFANLVVDHFTSDHNPYLKARVQTGIINHRHPAVLSTLDSQGTSTVTIHHQQIININEVESRIENQRGITCTSQVADQLQQAMPSWVSRIIQSSPSKALSIMILFILFWTSLAALLRDPTQCDRHVLHT</sequence>
<dbReference type="Proteomes" id="UP000324748">
    <property type="component" value="Unassembled WGS sequence"/>
</dbReference>
<reference evidence="4 5" key="1">
    <citation type="submission" date="2019-05" db="EMBL/GenBank/DDBJ databases">
        <title>Emergence of the Ug99 lineage of the wheat stem rust pathogen through somatic hybridization.</title>
        <authorList>
            <person name="Li F."/>
            <person name="Upadhyaya N.M."/>
            <person name="Sperschneider J."/>
            <person name="Matny O."/>
            <person name="Nguyen-Phuc H."/>
            <person name="Mago R."/>
            <person name="Raley C."/>
            <person name="Miller M.E."/>
            <person name="Silverstein K.A.T."/>
            <person name="Henningsen E."/>
            <person name="Hirsch C.D."/>
            <person name="Visser B."/>
            <person name="Pretorius Z.A."/>
            <person name="Steffenson B.J."/>
            <person name="Schwessinger B."/>
            <person name="Dodds P.N."/>
            <person name="Figueroa M."/>
        </authorList>
    </citation>
    <scope>NUCLEOTIDE SEQUENCE [LARGE SCALE GENOMIC DNA]</scope>
    <source>
        <strain evidence="4">21-0</strain>
    </source>
</reference>
<comment type="caution">
    <text evidence="4">The sequence shown here is derived from an EMBL/GenBank/DDBJ whole genome shotgun (WGS) entry which is preliminary data.</text>
</comment>
<dbReference type="PROSITE" id="PS51257">
    <property type="entry name" value="PROKAR_LIPOPROTEIN"/>
    <property type="match status" value="1"/>
</dbReference>
<gene>
    <name evidence="4" type="ORF">PGT21_004527</name>
</gene>
<keyword evidence="2" id="KW-1133">Transmembrane helix</keyword>
<keyword evidence="5" id="KW-1185">Reference proteome</keyword>
<evidence type="ECO:0000313" key="4">
    <source>
        <dbReference type="EMBL" id="KAA1068873.1"/>
    </source>
</evidence>
<feature type="compositionally biased region" description="Polar residues" evidence="1">
    <location>
        <begin position="22"/>
        <end position="36"/>
    </location>
</feature>
<evidence type="ECO:0000256" key="1">
    <source>
        <dbReference type="SAM" id="MobiDB-lite"/>
    </source>
</evidence>
<feature type="transmembrane region" description="Helical" evidence="2">
    <location>
        <begin position="189"/>
        <end position="207"/>
    </location>
</feature>
<evidence type="ECO:0000256" key="3">
    <source>
        <dbReference type="SAM" id="SignalP"/>
    </source>
</evidence>
<keyword evidence="2" id="KW-0472">Membrane</keyword>
<feature type="signal peptide" evidence="3">
    <location>
        <begin position="1"/>
        <end position="18"/>
    </location>
</feature>
<dbReference type="AlphaFoldDB" id="A0A5B0LYC3"/>
<organism evidence="4 5">
    <name type="scientific">Puccinia graminis f. sp. tritici</name>
    <dbReference type="NCBI Taxonomy" id="56615"/>
    <lineage>
        <taxon>Eukaryota</taxon>
        <taxon>Fungi</taxon>
        <taxon>Dikarya</taxon>
        <taxon>Basidiomycota</taxon>
        <taxon>Pucciniomycotina</taxon>
        <taxon>Pucciniomycetes</taxon>
        <taxon>Pucciniales</taxon>
        <taxon>Pucciniaceae</taxon>
        <taxon>Puccinia</taxon>
    </lineage>
</organism>
<feature type="chain" id="PRO_5022938295" evidence="3">
    <location>
        <begin position="19"/>
        <end position="220"/>
    </location>
</feature>
<keyword evidence="3" id="KW-0732">Signal</keyword>
<dbReference type="EMBL" id="VSWC01000183">
    <property type="protein sequence ID" value="KAA1068873.1"/>
    <property type="molecule type" value="Genomic_DNA"/>
</dbReference>
<proteinExistence type="predicted"/>
<keyword evidence="2" id="KW-0812">Transmembrane</keyword>
<accession>A0A5B0LYC3</accession>
<evidence type="ECO:0000313" key="5">
    <source>
        <dbReference type="Proteomes" id="UP000324748"/>
    </source>
</evidence>